<dbReference type="PANTHER" id="PTHR46409:SF1">
    <property type="entry name" value="HTH PSQ-TYPE DOMAIN-CONTAINING PROTEIN"/>
    <property type="match status" value="1"/>
</dbReference>
<sequence length="63" mass="7266">MPVLQRNSFFAHPENLLLSGVCDPDLERRRITARIILEARQRKLTQGSRKFALPNISPNADYM</sequence>
<organism evidence="1 2">
    <name type="scientific">Cichlidogyrus casuarinus</name>
    <dbReference type="NCBI Taxonomy" id="1844966"/>
    <lineage>
        <taxon>Eukaryota</taxon>
        <taxon>Metazoa</taxon>
        <taxon>Spiralia</taxon>
        <taxon>Lophotrochozoa</taxon>
        <taxon>Platyhelminthes</taxon>
        <taxon>Monogenea</taxon>
        <taxon>Monopisthocotylea</taxon>
        <taxon>Dactylogyridea</taxon>
        <taxon>Ancyrocephalidae</taxon>
        <taxon>Cichlidogyrus</taxon>
    </lineage>
</organism>
<dbReference type="PANTHER" id="PTHR46409">
    <property type="entry name" value="HTH PSQ-TYPE DOMAIN-CONTAINING PROTEIN"/>
    <property type="match status" value="1"/>
</dbReference>
<name>A0ABD2PMB1_9PLAT</name>
<evidence type="ECO:0000313" key="1">
    <source>
        <dbReference type="EMBL" id="KAL3308641.1"/>
    </source>
</evidence>
<comment type="caution">
    <text evidence="1">The sequence shown here is derived from an EMBL/GenBank/DDBJ whole genome shotgun (WGS) entry which is preliminary data.</text>
</comment>
<dbReference type="AlphaFoldDB" id="A0ABD2PMB1"/>
<keyword evidence="2" id="KW-1185">Reference proteome</keyword>
<reference evidence="1 2" key="1">
    <citation type="submission" date="2024-11" db="EMBL/GenBank/DDBJ databases">
        <title>Adaptive evolution of stress response genes in parasites aligns with host niche diversity.</title>
        <authorList>
            <person name="Hahn C."/>
            <person name="Resl P."/>
        </authorList>
    </citation>
    <scope>NUCLEOTIDE SEQUENCE [LARGE SCALE GENOMIC DNA]</scope>
    <source>
        <strain evidence="1">EGGRZ-B1_66</strain>
        <tissue evidence="1">Body</tissue>
    </source>
</reference>
<dbReference type="Proteomes" id="UP001626550">
    <property type="component" value="Unassembled WGS sequence"/>
</dbReference>
<evidence type="ECO:0000313" key="2">
    <source>
        <dbReference type="Proteomes" id="UP001626550"/>
    </source>
</evidence>
<accession>A0ABD2PMB1</accession>
<dbReference type="EMBL" id="JBJKFK010004922">
    <property type="protein sequence ID" value="KAL3308641.1"/>
    <property type="molecule type" value="Genomic_DNA"/>
</dbReference>
<proteinExistence type="predicted"/>
<protein>
    <submittedName>
        <fullName evidence="1">Uncharacterized protein</fullName>
    </submittedName>
</protein>
<gene>
    <name evidence="1" type="ORF">Ciccas_012823</name>
</gene>